<organism evidence="1">
    <name type="scientific">Arion vulgaris</name>
    <dbReference type="NCBI Taxonomy" id="1028688"/>
    <lineage>
        <taxon>Eukaryota</taxon>
        <taxon>Metazoa</taxon>
        <taxon>Spiralia</taxon>
        <taxon>Lophotrochozoa</taxon>
        <taxon>Mollusca</taxon>
        <taxon>Gastropoda</taxon>
        <taxon>Heterobranchia</taxon>
        <taxon>Euthyneura</taxon>
        <taxon>Panpulmonata</taxon>
        <taxon>Eupulmonata</taxon>
        <taxon>Stylommatophora</taxon>
        <taxon>Helicina</taxon>
        <taxon>Arionoidea</taxon>
        <taxon>Arionidae</taxon>
        <taxon>Arion</taxon>
    </lineage>
</organism>
<evidence type="ECO:0000313" key="1">
    <source>
        <dbReference type="EMBL" id="CEK85924.1"/>
    </source>
</evidence>
<accession>A0A0B7AY59</accession>
<protein>
    <submittedName>
        <fullName evidence="1">Uncharacterized protein</fullName>
    </submittedName>
</protein>
<reference evidence="1" key="1">
    <citation type="submission" date="2014-12" db="EMBL/GenBank/DDBJ databases">
        <title>Insight into the proteome of Arion vulgaris.</title>
        <authorList>
            <person name="Aradska J."/>
            <person name="Bulat T."/>
            <person name="Smidak R."/>
            <person name="Sarate P."/>
            <person name="Gangsoo J."/>
            <person name="Sialana F."/>
            <person name="Bilban M."/>
            <person name="Lubec G."/>
        </authorList>
    </citation>
    <scope>NUCLEOTIDE SEQUENCE</scope>
    <source>
        <tissue evidence="1">Skin</tissue>
    </source>
</reference>
<dbReference type="AlphaFoldDB" id="A0A0B7AY59"/>
<dbReference type="EMBL" id="HACG01039059">
    <property type="protein sequence ID" value="CEK85924.1"/>
    <property type="molecule type" value="Transcribed_RNA"/>
</dbReference>
<feature type="non-terminal residue" evidence="1">
    <location>
        <position position="54"/>
    </location>
</feature>
<sequence length="54" mass="6583">MFITSRYLRITRKDYIRNEEIRKTVGTTPLVIFIEKQRVKWFDHLVTMNLNTPV</sequence>
<proteinExistence type="predicted"/>
<gene>
    <name evidence="1" type="primary">ORF150924</name>
</gene>
<name>A0A0B7AY59_9EUPU</name>